<name>A0A2G1DJQ5_9BACT</name>
<proteinExistence type="predicted"/>
<protein>
    <submittedName>
        <fullName evidence="2">Glycosyltransferase, family 1</fullName>
    </submittedName>
</protein>
<evidence type="ECO:0000313" key="5">
    <source>
        <dbReference type="Proteomes" id="UP000262712"/>
    </source>
</evidence>
<organism evidence="3 4">
    <name type="scientific">Malaciobacter molluscorum LMG 25693</name>
    <dbReference type="NCBI Taxonomy" id="870501"/>
    <lineage>
        <taxon>Bacteria</taxon>
        <taxon>Pseudomonadati</taxon>
        <taxon>Campylobacterota</taxon>
        <taxon>Epsilonproteobacteria</taxon>
        <taxon>Campylobacterales</taxon>
        <taxon>Arcobacteraceae</taxon>
        <taxon>Malaciobacter</taxon>
    </lineage>
</organism>
<accession>A0A2G1DJQ5</accession>
<dbReference type="SUPFAM" id="SSF53756">
    <property type="entry name" value="UDP-Glycosyltransferase/glycogen phosphorylase"/>
    <property type="match status" value="1"/>
</dbReference>
<dbReference type="AlphaFoldDB" id="A0A2G1DJQ5"/>
<dbReference type="EMBL" id="CP032098">
    <property type="protein sequence ID" value="AXX92910.1"/>
    <property type="molecule type" value="Genomic_DNA"/>
</dbReference>
<dbReference type="Pfam" id="PF00534">
    <property type="entry name" value="Glycos_transf_1"/>
    <property type="match status" value="1"/>
</dbReference>
<dbReference type="Gene3D" id="3.40.50.2000">
    <property type="entry name" value="Glycogen Phosphorylase B"/>
    <property type="match status" value="2"/>
</dbReference>
<dbReference type="KEGG" id="amol:AMOL_1950"/>
<sequence length="356" mass="41057">MKQKTAIICLSRVNGGMELASVKLARLLSEEVETHFIARDNSYIINKKEHFLDYKINVHEVSFKSNLSLSLIKAVREILIKNSIKNIIFLGASEMKSLYFATLGLNINFIIRQGSKKTTSKKDIFHKLFYSQVNYFVGNCEYMKKNIIDILPIPKNAKVTRIYSSLKFDDNINFNVFDGTVKIIHVGRVHPGKGQFEAIKTCEVLYKNNIDFSIKFLGDIQDKEYYSKIENYLETCEYSKNIEFVGYTSEVKKYLQKGDIFLFPSLGEGMSNAIIESLGFRLIPIIYDDTSSPEFKDLGFHIYLTKDNNVNNLKEILLNVSSNIKEEKIKAKENHKKALEIFALKREQKDYLELLV</sequence>
<reference evidence="3 4" key="1">
    <citation type="submission" date="2017-09" db="EMBL/GenBank/DDBJ databases">
        <title>Arcobacter canalis sp. nov., a new species isolated from a water canal contaminated with urban sewage.</title>
        <authorList>
            <person name="Perez-Cataluna A."/>
            <person name="Salas-Masso N."/>
            <person name="Figueras M.J."/>
        </authorList>
    </citation>
    <scope>NUCLEOTIDE SEQUENCE [LARGE SCALE GENOMIC DNA]</scope>
    <source>
        <strain evidence="3 4">F98-3</strain>
    </source>
</reference>
<gene>
    <name evidence="2" type="ORF">AMOL_1950</name>
    <name evidence="3" type="ORF">CPU12_04055</name>
</gene>
<feature type="domain" description="Glycosyl transferase family 1" evidence="1">
    <location>
        <begin position="177"/>
        <end position="332"/>
    </location>
</feature>
<dbReference type="PANTHER" id="PTHR12526">
    <property type="entry name" value="GLYCOSYLTRANSFERASE"/>
    <property type="match status" value="1"/>
</dbReference>
<dbReference type="Proteomes" id="UP000262712">
    <property type="component" value="Chromosome"/>
</dbReference>
<dbReference type="GO" id="GO:0016757">
    <property type="term" value="F:glycosyltransferase activity"/>
    <property type="evidence" value="ECO:0007669"/>
    <property type="project" value="InterPro"/>
</dbReference>
<reference evidence="2 5" key="2">
    <citation type="submission" date="2018-08" db="EMBL/GenBank/DDBJ databases">
        <title>Complete genome of the Arcobacter molluscorum type strain LMG 25693.</title>
        <authorList>
            <person name="Miller W.G."/>
            <person name="Yee E."/>
            <person name="Bono J.L."/>
        </authorList>
    </citation>
    <scope>NUCLEOTIDE SEQUENCE [LARGE SCALE GENOMIC DNA]</scope>
    <source>
        <strain evidence="2 5">CECT 7696</strain>
    </source>
</reference>
<evidence type="ECO:0000259" key="1">
    <source>
        <dbReference type="Pfam" id="PF00534"/>
    </source>
</evidence>
<dbReference type="EMBL" id="NXFY01000004">
    <property type="protein sequence ID" value="PHO18743.1"/>
    <property type="molecule type" value="Genomic_DNA"/>
</dbReference>
<evidence type="ECO:0000313" key="3">
    <source>
        <dbReference type="EMBL" id="PHO18743.1"/>
    </source>
</evidence>
<keyword evidence="4" id="KW-1185">Reference proteome</keyword>
<dbReference type="InterPro" id="IPR001296">
    <property type="entry name" value="Glyco_trans_1"/>
</dbReference>
<dbReference type="Proteomes" id="UP000221222">
    <property type="component" value="Unassembled WGS sequence"/>
</dbReference>
<dbReference type="RefSeq" id="WP_099341801.1">
    <property type="nucleotide sequence ID" value="NZ_CP032098.1"/>
</dbReference>
<evidence type="ECO:0000313" key="2">
    <source>
        <dbReference type="EMBL" id="AXX92910.1"/>
    </source>
</evidence>
<evidence type="ECO:0000313" key="4">
    <source>
        <dbReference type="Proteomes" id="UP000221222"/>
    </source>
</evidence>